<name>A0AAE1W4Y7_9LAMI</name>
<dbReference type="PANTHER" id="PTHR13468">
    <property type="entry name" value="DEK PROTEIN"/>
    <property type="match status" value="1"/>
</dbReference>
<feature type="region of interest" description="Disordered" evidence="1">
    <location>
        <begin position="524"/>
        <end position="556"/>
    </location>
</feature>
<feature type="compositionally biased region" description="Acidic residues" evidence="1">
    <location>
        <begin position="336"/>
        <end position="346"/>
    </location>
</feature>
<feature type="compositionally biased region" description="Basic and acidic residues" evidence="1">
    <location>
        <begin position="128"/>
        <end position="138"/>
    </location>
</feature>
<dbReference type="InterPro" id="IPR044198">
    <property type="entry name" value="DEK"/>
</dbReference>
<dbReference type="AlphaFoldDB" id="A0AAE1W4Y7"/>
<reference evidence="2" key="2">
    <citation type="journal article" date="2024" name="Plant">
        <title>Genomic evolution and insights into agronomic trait innovations of Sesamum species.</title>
        <authorList>
            <person name="Miao H."/>
            <person name="Wang L."/>
            <person name="Qu L."/>
            <person name="Liu H."/>
            <person name="Sun Y."/>
            <person name="Le M."/>
            <person name="Wang Q."/>
            <person name="Wei S."/>
            <person name="Zheng Y."/>
            <person name="Lin W."/>
            <person name="Duan Y."/>
            <person name="Cao H."/>
            <person name="Xiong S."/>
            <person name="Wang X."/>
            <person name="Wei L."/>
            <person name="Li C."/>
            <person name="Ma Q."/>
            <person name="Ju M."/>
            <person name="Zhao R."/>
            <person name="Li G."/>
            <person name="Mu C."/>
            <person name="Tian Q."/>
            <person name="Mei H."/>
            <person name="Zhang T."/>
            <person name="Gao T."/>
            <person name="Zhang H."/>
        </authorList>
    </citation>
    <scope>NUCLEOTIDE SEQUENCE</scope>
    <source>
        <strain evidence="2">K16</strain>
    </source>
</reference>
<dbReference type="GO" id="GO:0042393">
    <property type="term" value="F:histone binding"/>
    <property type="evidence" value="ECO:0007669"/>
    <property type="project" value="TreeGrafter"/>
</dbReference>
<dbReference type="Proteomes" id="UP001289374">
    <property type="component" value="Unassembled WGS sequence"/>
</dbReference>
<dbReference type="GO" id="GO:2000779">
    <property type="term" value="P:regulation of double-strand break repair"/>
    <property type="evidence" value="ECO:0007669"/>
    <property type="project" value="TreeGrafter"/>
</dbReference>
<protein>
    <submittedName>
        <fullName evidence="2">Uncharacterized protein</fullName>
    </submittedName>
</protein>
<feature type="region of interest" description="Disordered" evidence="1">
    <location>
        <begin position="255"/>
        <end position="285"/>
    </location>
</feature>
<feature type="compositionally biased region" description="Basic and acidic residues" evidence="1">
    <location>
        <begin position="458"/>
        <end position="468"/>
    </location>
</feature>
<evidence type="ECO:0000313" key="3">
    <source>
        <dbReference type="Proteomes" id="UP001289374"/>
    </source>
</evidence>
<dbReference type="GO" id="GO:0006325">
    <property type="term" value="P:chromatin organization"/>
    <property type="evidence" value="ECO:0007669"/>
    <property type="project" value="InterPro"/>
</dbReference>
<feature type="region of interest" description="Disordered" evidence="1">
    <location>
        <begin position="1"/>
        <end position="145"/>
    </location>
</feature>
<dbReference type="EMBL" id="JACGWL010000015">
    <property type="protein sequence ID" value="KAK4386903.1"/>
    <property type="molecule type" value="Genomic_DNA"/>
</dbReference>
<reference evidence="2" key="1">
    <citation type="submission" date="2020-06" db="EMBL/GenBank/DDBJ databases">
        <authorList>
            <person name="Li T."/>
            <person name="Hu X."/>
            <person name="Zhang T."/>
            <person name="Song X."/>
            <person name="Zhang H."/>
            <person name="Dai N."/>
            <person name="Sheng W."/>
            <person name="Hou X."/>
            <person name="Wei L."/>
        </authorList>
    </citation>
    <scope>NUCLEOTIDE SEQUENCE</scope>
    <source>
        <strain evidence="2">K16</strain>
        <tissue evidence="2">Leaf</tissue>
    </source>
</reference>
<sequence>MEEDKRDADKDEAKEMDVDKEEVKESNKIEEKAEDDKVANKIAKEGEEEVAKEVPKEGEKEVAKEDERSSNSEEVAKEGEKEVAEEGAEEGEKEEEKEELMLTKKAGNCGEDGNEELKSEEMEEESEEKTNKAEDKGRGTALKDIPNGTVSSNSVALYVIHILHMDIQPLPCNVQWAAQVKSNISRFSGFVWHDNEEKQMIKVKEKLDKCVKEKLVEFCDVLDIPISKANTRKEDIIAKLIEFLVEPHASSSDLIAEKKSRGKRERGVSKSASGSSTPSKDQRRQLKKNLSVDMLKLMFETLQVKFCYLCVWHSQNQKKAESASKKSGETKSSPPESEDESEEEKVEDVNGVQEKSDDEMSEQAESEEKGSESEGESDEDKEKQKRGSAKSSAKKESSGKAKTKKVTISKKTSPPPKKTPAKPPPSRSKSNNDTSAKKSSGKKKGEQIEKSSTPKKSASKESTGEDHICSPFISCPLNLSTGRLKKVLKVKEKLKEEILKPSDDKLRTVICEILKEVDFNTDELTKLADADEADDEEDEGDVEKDEKKASSVDVKG</sequence>
<dbReference type="GO" id="GO:0005634">
    <property type="term" value="C:nucleus"/>
    <property type="evidence" value="ECO:0007669"/>
    <property type="project" value="TreeGrafter"/>
</dbReference>
<feature type="compositionally biased region" description="Basic and acidic residues" evidence="1">
    <location>
        <begin position="1"/>
        <end position="84"/>
    </location>
</feature>
<keyword evidence="3" id="KW-1185">Reference proteome</keyword>
<feature type="region of interest" description="Disordered" evidence="1">
    <location>
        <begin position="318"/>
        <end position="474"/>
    </location>
</feature>
<accession>A0AAE1W4Y7</accession>
<organism evidence="2 3">
    <name type="scientific">Sesamum angolense</name>
    <dbReference type="NCBI Taxonomy" id="2727404"/>
    <lineage>
        <taxon>Eukaryota</taxon>
        <taxon>Viridiplantae</taxon>
        <taxon>Streptophyta</taxon>
        <taxon>Embryophyta</taxon>
        <taxon>Tracheophyta</taxon>
        <taxon>Spermatophyta</taxon>
        <taxon>Magnoliopsida</taxon>
        <taxon>eudicotyledons</taxon>
        <taxon>Gunneridae</taxon>
        <taxon>Pentapetalae</taxon>
        <taxon>asterids</taxon>
        <taxon>lamiids</taxon>
        <taxon>Lamiales</taxon>
        <taxon>Pedaliaceae</taxon>
        <taxon>Sesamum</taxon>
    </lineage>
</organism>
<feature type="compositionally biased region" description="Basic and acidic residues" evidence="1">
    <location>
        <begin position="318"/>
        <end position="329"/>
    </location>
</feature>
<evidence type="ECO:0000313" key="2">
    <source>
        <dbReference type="EMBL" id="KAK4386903.1"/>
    </source>
</evidence>
<comment type="caution">
    <text evidence="2">The sequence shown here is derived from an EMBL/GenBank/DDBJ whole genome shotgun (WGS) entry which is preliminary data.</text>
</comment>
<gene>
    <name evidence="2" type="ORF">Sango_2560900</name>
</gene>
<feature type="compositionally biased region" description="Pro residues" evidence="1">
    <location>
        <begin position="413"/>
        <end position="426"/>
    </location>
</feature>
<feature type="compositionally biased region" description="Acidic residues" evidence="1">
    <location>
        <begin position="356"/>
        <end position="365"/>
    </location>
</feature>
<feature type="compositionally biased region" description="Acidic residues" evidence="1">
    <location>
        <begin position="530"/>
        <end position="543"/>
    </location>
</feature>
<feature type="compositionally biased region" description="Low complexity" evidence="1">
    <location>
        <begin position="269"/>
        <end position="279"/>
    </location>
</feature>
<feature type="compositionally biased region" description="Basic and acidic residues" evidence="1">
    <location>
        <begin position="544"/>
        <end position="556"/>
    </location>
</feature>
<proteinExistence type="predicted"/>
<feature type="compositionally biased region" description="Acidic residues" evidence="1">
    <location>
        <begin position="85"/>
        <end position="98"/>
    </location>
</feature>
<dbReference type="PANTHER" id="PTHR13468:SF22">
    <property type="entry name" value="DEK DOMAIN-CONTAINING CHROMATIN-ASSOCIATED PROTEIN 3"/>
    <property type="match status" value="1"/>
</dbReference>
<dbReference type="GO" id="GO:0003677">
    <property type="term" value="F:DNA binding"/>
    <property type="evidence" value="ECO:0007669"/>
    <property type="project" value="InterPro"/>
</dbReference>
<evidence type="ECO:0000256" key="1">
    <source>
        <dbReference type="SAM" id="MobiDB-lite"/>
    </source>
</evidence>